<dbReference type="CDD" id="cd00118">
    <property type="entry name" value="LysM"/>
    <property type="match status" value="2"/>
</dbReference>
<dbReference type="Pfam" id="PF01476">
    <property type="entry name" value="LysM"/>
    <property type="match status" value="2"/>
</dbReference>
<dbReference type="Gene3D" id="3.10.350.10">
    <property type="entry name" value="LysM domain"/>
    <property type="match status" value="2"/>
</dbReference>
<name>A0A150XAI0_9BACT</name>
<sequence length="307" mass="34192">MMRRINYIIVCLVGFVSLSFAQSDSLGIERQGDKVFVIHKVKPQQTLYSLSRRYKTTVSEINSANPVLANGLQIGQTLKIPYGGVLISPDAQVTSQTQEITHRVKAGETLFAIARKYDVQVSDIKAWNGLSSNAINLGQGLVIRRQVLTAVEQPKEEMVEQESVEESTTVAPKGINVPDSVKVADKPFQSSPEVNTQSNTEIESVEVPEDVNYPGTPFEPKETEGIAEVIQESEPSSKFFALHRTAKVGTVIKVKNLMNDLTVYVRVIGTIPETSENENVIIKLNQRAYDHLKAVDKRFRVKLNYFK</sequence>
<dbReference type="PANTHER" id="PTHR33734">
    <property type="entry name" value="LYSM DOMAIN-CONTAINING GPI-ANCHORED PROTEIN 2"/>
    <property type="match status" value="1"/>
</dbReference>
<evidence type="ECO:0000259" key="3">
    <source>
        <dbReference type="PROSITE" id="PS51782"/>
    </source>
</evidence>
<dbReference type="STRING" id="333140.AWW68_07570"/>
<protein>
    <recommendedName>
        <fullName evidence="3">LysM domain-containing protein</fullName>
    </recommendedName>
</protein>
<evidence type="ECO:0000313" key="4">
    <source>
        <dbReference type="EMBL" id="KYG75684.1"/>
    </source>
</evidence>
<dbReference type="InterPro" id="IPR036779">
    <property type="entry name" value="LysM_dom_sf"/>
</dbReference>
<comment type="caution">
    <text evidence="4">The sequence shown here is derived from an EMBL/GenBank/DDBJ whole genome shotgun (WGS) entry which is preliminary data.</text>
</comment>
<feature type="chain" id="PRO_5007574373" description="LysM domain-containing protein" evidence="2">
    <location>
        <begin position="22"/>
        <end position="307"/>
    </location>
</feature>
<dbReference type="SMART" id="SM00257">
    <property type="entry name" value="LysM"/>
    <property type="match status" value="2"/>
</dbReference>
<keyword evidence="2" id="KW-0732">Signal</keyword>
<organism evidence="4 5">
    <name type="scientific">Roseivirga spongicola</name>
    <dbReference type="NCBI Taxonomy" id="333140"/>
    <lineage>
        <taxon>Bacteria</taxon>
        <taxon>Pseudomonadati</taxon>
        <taxon>Bacteroidota</taxon>
        <taxon>Cytophagia</taxon>
        <taxon>Cytophagales</taxon>
        <taxon>Roseivirgaceae</taxon>
        <taxon>Roseivirga</taxon>
    </lineage>
</organism>
<dbReference type="InterPro" id="IPR036908">
    <property type="entry name" value="RlpA-like_sf"/>
</dbReference>
<dbReference type="EMBL" id="LRPC01000012">
    <property type="protein sequence ID" value="KYG75684.1"/>
    <property type="molecule type" value="Genomic_DNA"/>
</dbReference>
<dbReference type="GO" id="GO:0008932">
    <property type="term" value="F:lytic endotransglycosylase activity"/>
    <property type="evidence" value="ECO:0007669"/>
    <property type="project" value="TreeGrafter"/>
</dbReference>
<keyword evidence="5" id="KW-1185">Reference proteome</keyword>
<feature type="compositionally biased region" description="Polar residues" evidence="1">
    <location>
        <begin position="188"/>
        <end position="202"/>
    </location>
</feature>
<dbReference type="PANTHER" id="PTHR33734:SF22">
    <property type="entry name" value="MEMBRANE-BOUND LYTIC MUREIN TRANSGLYCOSYLASE D"/>
    <property type="match status" value="1"/>
</dbReference>
<gene>
    <name evidence="4" type="ORF">AWW68_07570</name>
</gene>
<reference evidence="4 5" key="1">
    <citation type="submission" date="2016-01" db="EMBL/GenBank/DDBJ databases">
        <title>Genome sequencing of Roseivirga spongicola UST030701-084.</title>
        <authorList>
            <person name="Selvaratnam C."/>
            <person name="Thevarajoo S."/>
            <person name="Goh K.M."/>
            <person name="Ee R."/>
            <person name="Chan K.-G."/>
            <person name="Chong C.S."/>
        </authorList>
    </citation>
    <scope>NUCLEOTIDE SEQUENCE [LARGE SCALE GENOMIC DNA]</scope>
    <source>
        <strain evidence="4 5">UST030701-084</strain>
    </source>
</reference>
<feature type="domain" description="LysM" evidence="3">
    <location>
        <begin position="37"/>
        <end position="80"/>
    </location>
</feature>
<evidence type="ECO:0000256" key="2">
    <source>
        <dbReference type="SAM" id="SignalP"/>
    </source>
</evidence>
<accession>A0A150XAI0</accession>
<feature type="region of interest" description="Disordered" evidence="1">
    <location>
        <begin position="185"/>
        <end position="205"/>
    </location>
</feature>
<feature type="signal peptide" evidence="2">
    <location>
        <begin position="1"/>
        <end position="21"/>
    </location>
</feature>
<dbReference type="InterPro" id="IPR018392">
    <property type="entry name" value="LysM"/>
</dbReference>
<dbReference type="AlphaFoldDB" id="A0A150XAI0"/>
<feature type="domain" description="LysM" evidence="3">
    <location>
        <begin position="100"/>
        <end position="143"/>
    </location>
</feature>
<dbReference type="Gene3D" id="2.40.40.10">
    <property type="entry name" value="RlpA-like domain"/>
    <property type="match status" value="1"/>
</dbReference>
<dbReference type="PROSITE" id="PS51782">
    <property type="entry name" value="LYSM"/>
    <property type="match status" value="2"/>
</dbReference>
<evidence type="ECO:0000313" key="5">
    <source>
        <dbReference type="Proteomes" id="UP000075606"/>
    </source>
</evidence>
<proteinExistence type="predicted"/>
<evidence type="ECO:0000256" key="1">
    <source>
        <dbReference type="SAM" id="MobiDB-lite"/>
    </source>
</evidence>
<dbReference type="SUPFAM" id="SSF54106">
    <property type="entry name" value="LysM domain"/>
    <property type="match status" value="2"/>
</dbReference>
<dbReference type="Proteomes" id="UP000075606">
    <property type="component" value="Unassembled WGS sequence"/>
</dbReference>